<evidence type="ECO:0000256" key="7">
    <source>
        <dbReference type="SAM" id="SignalP"/>
    </source>
</evidence>
<evidence type="ECO:0000313" key="9">
    <source>
        <dbReference type="EMBL" id="MFD0950712.1"/>
    </source>
</evidence>
<evidence type="ECO:0000256" key="6">
    <source>
        <dbReference type="PROSITE-ProRule" id="PRU00433"/>
    </source>
</evidence>
<reference evidence="10" key="1">
    <citation type="journal article" date="2019" name="Int. J. Syst. Evol. Microbiol.">
        <title>The Global Catalogue of Microorganisms (GCM) 10K type strain sequencing project: providing services to taxonomists for standard genome sequencing and annotation.</title>
        <authorList>
            <consortium name="The Broad Institute Genomics Platform"/>
            <consortium name="The Broad Institute Genome Sequencing Center for Infectious Disease"/>
            <person name="Wu L."/>
            <person name="Ma J."/>
        </authorList>
    </citation>
    <scope>NUCLEOTIDE SEQUENCE [LARGE SCALE GENOMIC DNA]</scope>
    <source>
        <strain evidence="10">CCUG 63419</strain>
    </source>
</reference>
<dbReference type="Pfam" id="PF13442">
    <property type="entry name" value="Cytochrome_CBB3"/>
    <property type="match status" value="1"/>
</dbReference>
<name>A0ABW3HIX1_9GAMM</name>
<evidence type="ECO:0000256" key="2">
    <source>
        <dbReference type="ARBA" id="ARBA00022617"/>
    </source>
</evidence>
<evidence type="ECO:0000313" key="10">
    <source>
        <dbReference type="Proteomes" id="UP001597044"/>
    </source>
</evidence>
<dbReference type="Gene3D" id="1.10.760.10">
    <property type="entry name" value="Cytochrome c-like domain"/>
    <property type="match status" value="1"/>
</dbReference>
<keyword evidence="2 6" id="KW-0349">Heme</keyword>
<dbReference type="Proteomes" id="UP001597044">
    <property type="component" value="Unassembled WGS sequence"/>
</dbReference>
<keyword evidence="10" id="KW-1185">Reference proteome</keyword>
<dbReference type="PANTHER" id="PTHR40942:SF2">
    <property type="entry name" value="CYTOCHROME-RELATED"/>
    <property type="match status" value="1"/>
</dbReference>
<keyword evidence="4" id="KW-0249">Electron transport</keyword>
<dbReference type="PANTHER" id="PTHR40942">
    <property type="match status" value="1"/>
</dbReference>
<evidence type="ECO:0000256" key="3">
    <source>
        <dbReference type="ARBA" id="ARBA00022723"/>
    </source>
</evidence>
<gene>
    <name evidence="9" type="ORF">ACFQ0F_09975</name>
</gene>
<keyword evidence="3 6" id="KW-0479">Metal-binding</keyword>
<dbReference type="EMBL" id="JBHTIT010000001">
    <property type="protein sequence ID" value="MFD0950712.1"/>
    <property type="molecule type" value="Genomic_DNA"/>
</dbReference>
<comment type="caution">
    <text evidence="9">The sequence shown here is derived from an EMBL/GenBank/DDBJ whole genome shotgun (WGS) entry which is preliminary data.</text>
</comment>
<proteinExistence type="predicted"/>
<feature type="domain" description="Cytochrome c" evidence="8">
    <location>
        <begin position="8"/>
        <end position="96"/>
    </location>
</feature>
<organism evidence="9 10">
    <name type="scientific">Paraperlucidibaca wandonensis</name>
    <dbReference type="NCBI Taxonomy" id="1268273"/>
    <lineage>
        <taxon>Bacteria</taxon>
        <taxon>Pseudomonadati</taxon>
        <taxon>Pseudomonadota</taxon>
        <taxon>Gammaproteobacteria</taxon>
        <taxon>Moraxellales</taxon>
        <taxon>Moraxellaceae</taxon>
        <taxon>Paraperlucidibaca</taxon>
    </lineage>
</organism>
<evidence type="ECO:0000256" key="4">
    <source>
        <dbReference type="ARBA" id="ARBA00022982"/>
    </source>
</evidence>
<evidence type="ECO:0000256" key="5">
    <source>
        <dbReference type="ARBA" id="ARBA00023004"/>
    </source>
</evidence>
<dbReference type="RefSeq" id="WP_379071686.1">
    <property type="nucleotide sequence ID" value="NZ_JBHTIT010000001.1"/>
</dbReference>
<evidence type="ECO:0000259" key="8">
    <source>
        <dbReference type="PROSITE" id="PS51007"/>
    </source>
</evidence>
<feature type="chain" id="PRO_5046204089" evidence="7">
    <location>
        <begin position="21"/>
        <end position="96"/>
    </location>
</feature>
<dbReference type="InterPro" id="IPR002323">
    <property type="entry name" value="Cyt_CIE"/>
</dbReference>
<sequence length="96" mass="10427">MKKQLMFAALLIGVSAFAQAATTEQRYKQSCAACHATGVMQAPKMGDKAAWAPRLKQGEATLLAHAKNGFKMMPPKGLCNDCTDAEYKALIKYMSK</sequence>
<keyword evidence="5 6" id="KW-0408">Iron</keyword>
<dbReference type="SUPFAM" id="SSF46626">
    <property type="entry name" value="Cytochrome c"/>
    <property type="match status" value="1"/>
</dbReference>
<dbReference type="PROSITE" id="PS51007">
    <property type="entry name" value="CYTC"/>
    <property type="match status" value="1"/>
</dbReference>
<dbReference type="PRINTS" id="PR00607">
    <property type="entry name" value="CYTCHROMECIE"/>
</dbReference>
<accession>A0ABW3HIX1</accession>
<dbReference type="InterPro" id="IPR009056">
    <property type="entry name" value="Cyt_c-like_dom"/>
</dbReference>
<protein>
    <submittedName>
        <fullName evidence="9">C-type cytochrome</fullName>
    </submittedName>
</protein>
<keyword evidence="1" id="KW-0813">Transport</keyword>
<keyword evidence="7" id="KW-0732">Signal</keyword>
<feature type="signal peptide" evidence="7">
    <location>
        <begin position="1"/>
        <end position="20"/>
    </location>
</feature>
<evidence type="ECO:0000256" key="1">
    <source>
        <dbReference type="ARBA" id="ARBA00022448"/>
    </source>
</evidence>
<dbReference type="InterPro" id="IPR036909">
    <property type="entry name" value="Cyt_c-like_dom_sf"/>
</dbReference>